<keyword evidence="3" id="KW-0813">Transport</keyword>
<dbReference type="InterPro" id="IPR036291">
    <property type="entry name" value="NAD(P)-bd_dom_sf"/>
</dbReference>
<dbReference type="PROSITE" id="PS00061">
    <property type="entry name" value="ADH_SHORT"/>
    <property type="match status" value="1"/>
</dbReference>
<keyword evidence="7" id="KW-0812">Transmembrane</keyword>
<dbReference type="InterPro" id="IPR029705">
    <property type="entry name" value="VPS35L"/>
</dbReference>
<dbReference type="GO" id="GO:0015031">
    <property type="term" value="P:protein transport"/>
    <property type="evidence" value="ECO:0007669"/>
    <property type="project" value="UniProtKB-KW"/>
</dbReference>
<comment type="subcellular location">
    <subcellularLocation>
        <location evidence="1">Endosome</location>
    </subcellularLocation>
</comment>
<dbReference type="InterPro" id="IPR016024">
    <property type="entry name" value="ARM-type_fold"/>
</dbReference>
<dbReference type="AlphaFoldDB" id="A0A7R8ZB91"/>
<accession>A0A7R8ZB91</accession>
<sequence length="1058" mass="118660">MIRGIGDPLVAVYARCYLCRVGVTVPSGDKEYVKENFYDFLASYNQVFSANIRSELGRQKVDLSTYLTLYTPALDWILQSVAANAPERLLVEILARCKEKNNSALLLNTIMAAFKPVYIASRALQFIELISSCDEEGFPQYLLFRTLGLCLALADPPTDQRLQVLNDVWRVVTKLYDPAHYISCAEVWVQFAVRHFSPREVNTFLGDIIHHMTPDRAYENHYPQLHAVIDKVLTHSKDFESLFTMDKFLPLLDMFQKESIKVEVCKSIMDTFARSQQDQTNDPVITNALMFICRVMHDSVNALSVEDERRQIGNLISTFVRKVDYGRDFEQQLSFYVEARSSFTNLDSVHAQLVQNVNRLSVETRRIVKGHHTRKTAAFVRACAAYCYITIPSITSAALSLIPELPKTVECDGKPRSSESYLVSYLCHFLSTLLVVPDSPEQGVLYLTRGLLNVLQHYTWEPTSNAKPVVYLHVLDMLSTAAQETYPYHIEKAQPMTQYLESRQSLVPGWLRIYSARTRRIFPQHGAGRIDDRDSCLHDRPHALLALSIVVAYGTELDSNDSLYGSDPKFITEINKMCSIIVAEILDHLQYLGKSEQLPKQAQLAMDLFSHIVVRADLTEPTLAALAVNLWNLAQRHGFMDTKLAVKPPLVHPTEIRTSISPSSAVKLNTTSALANYATEAVQKVHVNYSSPMSSLVLTDSSQLTAKSFEKLPEQIICKIMKQKMEGLFGVGWPMVWWLLGSLCIPITLPWFLYNFIGAWKAKQLRNKLQGKVVLVTGASSGLGEALAHEFYRAGCRVILASRRQKELERVRTNLLNSYKTEPAHPPVILPLDLVDLNSIPECVNKILDIHGHVDILVNNAGISHRGDVITTKVDVDIKVMLVNYFGQVALTKAVLPSMIKRGSGHVIAVSSIQGKIAIPQRSAYAASKHALQAFCDTLRAEVAHHNVKVSVVTVGYINTNLSLNAVTGTGQIYGVMDATTASGYDPKYVAKEMLKVILLEKKEVTIAPLSPRLAILLRTLAPEIFFWVMEKRARKPGYEPIGSNPEQDKIDQINKLL</sequence>
<dbReference type="SUPFAM" id="SSF51735">
    <property type="entry name" value="NAD(P)-binding Rossmann-fold domains"/>
    <property type="match status" value="1"/>
</dbReference>
<keyword evidence="6" id="KW-0560">Oxidoreductase</keyword>
<dbReference type="Gene3D" id="3.40.50.720">
    <property type="entry name" value="NAD(P)-binding Rossmann-like Domain"/>
    <property type="match status" value="1"/>
</dbReference>
<dbReference type="GO" id="GO:0032456">
    <property type="term" value="P:endocytic recycling"/>
    <property type="evidence" value="ECO:0007669"/>
    <property type="project" value="InterPro"/>
</dbReference>
<proteinExistence type="inferred from homology"/>
<evidence type="ECO:0000256" key="3">
    <source>
        <dbReference type="ARBA" id="ARBA00022448"/>
    </source>
</evidence>
<dbReference type="PRINTS" id="PR00080">
    <property type="entry name" value="SDRFAMILY"/>
</dbReference>
<dbReference type="GO" id="GO:0005768">
    <property type="term" value="C:endosome"/>
    <property type="evidence" value="ECO:0007669"/>
    <property type="project" value="UniProtKB-SubCell"/>
</dbReference>
<dbReference type="GO" id="GO:0016491">
    <property type="term" value="F:oxidoreductase activity"/>
    <property type="evidence" value="ECO:0007669"/>
    <property type="project" value="UniProtKB-KW"/>
</dbReference>
<dbReference type="Pfam" id="PF00106">
    <property type="entry name" value="adh_short"/>
    <property type="match status" value="1"/>
</dbReference>
<organism evidence="8">
    <name type="scientific">Timema douglasi</name>
    <name type="common">Walking stick</name>
    <dbReference type="NCBI Taxonomy" id="61478"/>
    <lineage>
        <taxon>Eukaryota</taxon>
        <taxon>Metazoa</taxon>
        <taxon>Ecdysozoa</taxon>
        <taxon>Arthropoda</taxon>
        <taxon>Hexapoda</taxon>
        <taxon>Insecta</taxon>
        <taxon>Pterygota</taxon>
        <taxon>Neoptera</taxon>
        <taxon>Polyneoptera</taxon>
        <taxon>Phasmatodea</taxon>
        <taxon>Timematodea</taxon>
        <taxon>Timematoidea</taxon>
        <taxon>Timematidae</taxon>
        <taxon>Timema</taxon>
    </lineage>
</organism>
<evidence type="ECO:0000256" key="7">
    <source>
        <dbReference type="SAM" id="Phobius"/>
    </source>
</evidence>
<dbReference type="CDD" id="cd05332">
    <property type="entry name" value="11beta-HSD1_like_SDR_c"/>
    <property type="match status" value="1"/>
</dbReference>
<evidence type="ECO:0000313" key="8">
    <source>
        <dbReference type="EMBL" id="CAD7203401.1"/>
    </source>
</evidence>
<dbReference type="SUPFAM" id="SSF48371">
    <property type="entry name" value="ARM repeat"/>
    <property type="match status" value="1"/>
</dbReference>
<dbReference type="PRINTS" id="PR00081">
    <property type="entry name" value="GDHRDH"/>
</dbReference>
<evidence type="ECO:0000256" key="5">
    <source>
        <dbReference type="ARBA" id="ARBA00022927"/>
    </source>
</evidence>
<keyword evidence="5" id="KW-0653">Protein transport</keyword>
<evidence type="ECO:0000256" key="1">
    <source>
        <dbReference type="ARBA" id="ARBA00004177"/>
    </source>
</evidence>
<feature type="transmembrane region" description="Helical" evidence="7">
    <location>
        <begin position="735"/>
        <end position="757"/>
    </location>
</feature>
<dbReference type="PANTHER" id="PTHR13673:SF0">
    <property type="entry name" value="VPS35 ENDOSOMAL PROTEIN-SORTING FACTOR-LIKE"/>
    <property type="match status" value="1"/>
</dbReference>
<keyword evidence="4" id="KW-0967">Endosome</keyword>
<evidence type="ECO:0000256" key="4">
    <source>
        <dbReference type="ARBA" id="ARBA00022753"/>
    </source>
</evidence>
<protein>
    <submittedName>
        <fullName evidence="8">Uncharacterized protein</fullName>
    </submittedName>
</protein>
<dbReference type="PANTHER" id="PTHR13673">
    <property type="entry name" value="ESOPHAGEAL CANCER ASSOCIATED PROTEIN"/>
    <property type="match status" value="1"/>
</dbReference>
<name>A0A7R8ZB91_TIMDO</name>
<keyword evidence="7" id="KW-1133">Transmembrane helix</keyword>
<reference evidence="8" key="1">
    <citation type="submission" date="2020-11" db="EMBL/GenBank/DDBJ databases">
        <authorList>
            <person name="Tran Van P."/>
        </authorList>
    </citation>
    <scope>NUCLEOTIDE SEQUENCE</scope>
</reference>
<gene>
    <name evidence="8" type="ORF">TDIB3V08_LOCUS9574</name>
</gene>
<evidence type="ECO:0000256" key="6">
    <source>
        <dbReference type="ARBA" id="ARBA00023002"/>
    </source>
</evidence>
<dbReference type="InterPro" id="IPR002347">
    <property type="entry name" value="SDR_fam"/>
</dbReference>
<evidence type="ECO:0000256" key="2">
    <source>
        <dbReference type="ARBA" id="ARBA00010704"/>
    </source>
</evidence>
<keyword evidence="7" id="KW-0472">Membrane</keyword>
<dbReference type="InterPro" id="IPR020904">
    <property type="entry name" value="Sc_DH/Rdtase_CS"/>
</dbReference>
<dbReference type="EMBL" id="OA570556">
    <property type="protein sequence ID" value="CAD7203401.1"/>
    <property type="molecule type" value="Genomic_DNA"/>
</dbReference>
<comment type="similarity">
    <text evidence="2">Belongs to the VPS35L family.</text>
</comment>